<evidence type="ECO:0000256" key="1">
    <source>
        <dbReference type="SAM" id="MobiDB-lite"/>
    </source>
</evidence>
<dbReference type="AlphaFoldDB" id="A0AAV7TG63"/>
<dbReference type="Proteomes" id="UP001066276">
    <property type="component" value="Chromosome 3_2"/>
</dbReference>
<feature type="compositionally biased region" description="Basic residues" evidence="1">
    <location>
        <begin position="160"/>
        <end position="169"/>
    </location>
</feature>
<proteinExistence type="predicted"/>
<comment type="caution">
    <text evidence="2">The sequence shown here is derived from an EMBL/GenBank/DDBJ whole genome shotgun (WGS) entry which is preliminary data.</text>
</comment>
<protein>
    <submittedName>
        <fullName evidence="2">Uncharacterized protein</fullName>
    </submittedName>
</protein>
<reference evidence="2" key="1">
    <citation type="journal article" date="2022" name="bioRxiv">
        <title>Sequencing and chromosome-scale assembly of the giantPleurodeles waltlgenome.</title>
        <authorList>
            <person name="Brown T."/>
            <person name="Elewa A."/>
            <person name="Iarovenko S."/>
            <person name="Subramanian E."/>
            <person name="Araus A.J."/>
            <person name="Petzold A."/>
            <person name="Susuki M."/>
            <person name="Suzuki K.-i.T."/>
            <person name="Hayashi T."/>
            <person name="Toyoda A."/>
            <person name="Oliveira C."/>
            <person name="Osipova E."/>
            <person name="Leigh N.D."/>
            <person name="Simon A."/>
            <person name="Yun M.H."/>
        </authorList>
    </citation>
    <scope>NUCLEOTIDE SEQUENCE</scope>
    <source>
        <strain evidence="2">20211129_DDA</strain>
        <tissue evidence="2">Liver</tissue>
    </source>
</reference>
<gene>
    <name evidence="2" type="ORF">NDU88_000854</name>
</gene>
<keyword evidence="3" id="KW-1185">Reference proteome</keyword>
<dbReference type="EMBL" id="JANPWB010000006">
    <property type="protein sequence ID" value="KAJ1175567.1"/>
    <property type="molecule type" value="Genomic_DNA"/>
</dbReference>
<name>A0AAV7TG63_PLEWA</name>
<evidence type="ECO:0000313" key="3">
    <source>
        <dbReference type="Proteomes" id="UP001066276"/>
    </source>
</evidence>
<evidence type="ECO:0000313" key="2">
    <source>
        <dbReference type="EMBL" id="KAJ1175567.1"/>
    </source>
</evidence>
<organism evidence="2 3">
    <name type="scientific">Pleurodeles waltl</name>
    <name type="common">Iberian ribbed newt</name>
    <dbReference type="NCBI Taxonomy" id="8319"/>
    <lineage>
        <taxon>Eukaryota</taxon>
        <taxon>Metazoa</taxon>
        <taxon>Chordata</taxon>
        <taxon>Craniata</taxon>
        <taxon>Vertebrata</taxon>
        <taxon>Euteleostomi</taxon>
        <taxon>Amphibia</taxon>
        <taxon>Batrachia</taxon>
        <taxon>Caudata</taxon>
        <taxon>Salamandroidea</taxon>
        <taxon>Salamandridae</taxon>
        <taxon>Pleurodelinae</taxon>
        <taxon>Pleurodeles</taxon>
    </lineage>
</organism>
<accession>A0AAV7TG63</accession>
<feature type="region of interest" description="Disordered" evidence="1">
    <location>
        <begin position="155"/>
        <end position="176"/>
    </location>
</feature>
<sequence>MRILIKYAARDRNKILEEIDKIRLELLLLVTQETLDDFMRNLEKKLVKMEEVIKTKKQRKLIRDFKDYQAGRILTFHCKYDHMYKEEASEASLKNLESTVGSTKEPVESDVSDGNLLDVSDTAVPKGVVVDKGTERSNFLKQFRLLNQGRTDQYKDRQAKNRRRRKKLKTGGSGHSCSKVNNLDVITLSGRVLSNVEKSLLALGLSFCPTGCFKYRQTRIDTFKFICKLKLKKMYQTKVNSSKQKEACCEYSNLCFSDIEILHTLADLHDGVSGHEDAILNLEGLGIALDDLCPSNLKPKSTFLPVIQCDTINVFEREVIKHLKKMRYKGRDGKKNLSKAQWKAL</sequence>